<accession>A0A9P8EDG4</accession>
<evidence type="ECO:0000313" key="3">
    <source>
        <dbReference type="Proteomes" id="UP000779574"/>
    </source>
</evidence>
<proteinExistence type="predicted"/>
<dbReference type="CDD" id="cd18186">
    <property type="entry name" value="BTB_POZ_ZBTB_KLHL-like"/>
    <property type="match status" value="1"/>
</dbReference>
<dbReference type="Pfam" id="PF00651">
    <property type="entry name" value="BTB"/>
    <property type="match status" value="1"/>
</dbReference>
<feature type="domain" description="BTB" evidence="1">
    <location>
        <begin position="23"/>
        <end position="93"/>
    </location>
</feature>
<dbReference type="Proteomes" id="UP000779574">
    <property type="component" value="Unassembled WGS sequence"/>
</dbReference>
<sequence length="245" mass="28090">MEDKDFTNGLQANTNVFNNPKDSDIILKFGDHQVYAHRAILRMWSPFFERSLNSQFPVATSAIFNIDYDSPEDLKPIYAMLKDFYGMPFGIHPKNTRFHKAENEHELMYSIRVYMLSDSYDVPSARSAAVFAVQRFLDEYTGSDTLRKEDHAAVAECVAKFCGPGALQLADLKLRNVLFSWLSDHFYLLTRTPDFAEKIENGSLLDTELTAKLIFALSEQLSEQATIPPRKKRRVQTVYLRSESP</sequence>
<dbReference type="AlphaFoldDB" id="A0A9P8EDG4"/>
<dbReference type="InterPro" id="IPR000210">
    <property type="entry name" value="BTB/POZ_dom"/>
</dbReference>
<dbReference type="OrthoDB" id="6359816at2759"/>
<reference evidence="2" key="1">
    <citation type="journal article" date="2021" name="J Fungi (Basel)">
        <title>Virulence traits and population genomics of the black yeast Aureobasidium melanogenum.</title>
        <authorList>
            <person name="Cernosa A."/>
            <person name="Sun X."/>
            <person name="Gostincar C."/>
            <person name="Fang C."/>
            <person name="Gunde-Cimerman N."/>
            <person name="Song Z."/>
        </authorList>
    </citation>
    <scope>NUCLEOTIDE SEQUENCE</scope>
    <source>
        <strain evidence="2">EXF-9911</strain>
    </source>
</reference>
<gene>
    <name evidence="2" type="ORF">KCU76_g10282</name>
</gene>
<dbReference type="SMART" id="SM00225">
    <property type="entry name" value="BTB"/>
    <property type="match status" value="1"/>
</dbReference>
<dbReference type="EMBL" id="JAHFXF010000452">
    <property type="protein sequence ID" value="KAG9687500.1"/>
    <property type="molecule type" value="Genomic_DNA"/>
</dbReference>
<dbReference type="Gene3D" id="3.30.710.10">
    <property type="entry name" value="Potassium Channel Kv1.1, Chain A"/>
    <property type="match status" value="1"/>
</dbReference>
<dbReference type="SUPFAM" id="SSF54695">
    <property type="entry name" value="POZ domain"/>
    <property type="match status" value="1"/>
</dbReference>
<reference evidence="2" key="2">
    <citation type="submission" date="2021-08" db="EMBL/GenBank/DDBJ databases">
        <authorList>
            <person name="Gostincar C."/>
            <person name="Sun X."/>
            <person name="Song Z."/>
            <person name="Gunde-Cimerman N."/>
        </authorList>
    </citation>
    <scope>NUCLEOTIDE SEQUENCE</scope>
    <source>
        <strain evidence="2">EXF-9911</strain>
    </source>
</reference>
<name>A0A9P8EDG4_AURME</name>
<evidence type="ECO:0000313" key="2">
    <source>
        <dbReference type="EMBL" id="KAG9687500.1"/>
    </source>
</evidence>
<dbReference type="InterPro" id="IPR011333">
    <property type="entry name" value="SKP1/BTB/POZ_sf"/>
</dbReference>
<feature type="non-terminal residue" evidence="2">
    <location>
        <position position="1"/>
    </location>
</feature>
<comment type="caution">
    <text evidence="2">The sequence shown here is derived from an EMBL/GenBank/DDBJ whole genome shotgun (WGS) entry which is preliminary data.</text>
</comment>
<protein>
    <recommendedName>
        <fullName evidence="1">BTB domain-containing protein</fullName>
    </recommendedName>
</protein>
<evidence type="ECO:0000259" key="1">
    <source>
        <dbReference type="PROSITE" id="PS50097"/>
    </source>
</evidence>
<dbReference type="PROSITE" id="PS50097">
    <property type="entry name" value="BTB"/>
    <property type="match status" value="1"/>
</dbReference>
<organism evidence="2 3">
    <name type="scientific">Aureobasidium melanogenum</name>
    <name type="common">Aureobasidium pullulans var. melanogenum</name>
    <dbReference type="NCBI Taxonomy" id="46634"/>
    <lineage>
        <taxon>Eukaryota</taxon>
        <taxon>Fungi</taxon>
        <taxon>Dikarya</taxon>
        <taxon>Ascomycota</taxon>
        <taxon>Pezizomycotina</taxon>
        <taxon>Dothideomycetes</taxon>
        <taxon>Dothideomycetidae</taxon>
        <taxon>Dothideales</taxon>
        <taxon>Saccotheciaceae</taxon>
        <taxon>Aureobasidium</taxon>
    </lineage>
</organism>